<dbReference type="GO" id="GO:0016787">
    <property type="term" value="F:hydrolase activity"/>
    <property type="evidence" value="ECO:0007669"/>
    <property type="project" value="UniProtKB-KW"/>
</dbReference>
<dbReference type="RefSeq" id="WP_270685885.1">
    <property type="nucleotide sequence ID" value="NZ_JAQFWQ010000029.1"/>
</dbReference>
<feature type="transmembrane region" description="Helical" evidence="1">
    <location>
        <begin position="482"/>
        <end position="506"/>
    </location>
</feature>
<keyword evidence="1" id="KW-1133">Transmembrane helix</keyword>
<feature type="transmembrane region" description="Helical" evidence="1">
    <location>
        <begin position="386"/>
        <end position="406"/>
    </location>
</feature>
<feature type="transmembrane region" description="Helical" evidence="1">
    <location>
        <begin position="418"/>
        <end position="437"/>
    </location>
</feature>
<keyword evidence="1" id="KW-0812">Transmembrane</keyword>
<keyword evidence="3" id="KW-0378">Hydrolase</keyword>
<dbReference type="InterPro" id="IPR012338">
    <property type="entry name" value="Beta-lactam/transpept-like"/>
</dbReference>
<proteinExistence type="predicted"/>
<dbReference type="Proteomes" id="UP001527866">
    <property type="component" value="Unassembled WGS sequence"/>
</dbReference>
<sequence>MAVAAAVGVAAAIGAYLVFPVTPPVERNVSGDEEVAEAVLAELPRGSAVGVSVLLEEDGQARTAQLGTRGDGAPVGEGTRFETGSLQKVVTARLLAQMVEDGDVGLDTTLGEIWPDVDFADRAVADTTLESLATHTSGLPPLPIGSDPGMTRSILAANFFGADPYGRTGSPVQAAASMENSGAAPDSPYVYSNFGFALLGEALGEVAGTDYRTAVTERVLEPLGMDATVVHVPEDGPEPPDGVALPFRAASSPAVQWRVGRFAPAGVGTWSTPGDLHRFLGAAQDTGDPVTELTHEPHETEGGVAEEGFDERSGLAWVLWNVDGTEVAWHNGATSGVRTFMAHTDDGRSVVVMANSAEAPAERIGFALLGMGATPFADDGEGGVSAYWGAGIGVFLAVLVPLFTLVRIARGRLLRVRLARVNTVAELAVSVAAWAWAFVLGDWGTVPPAVWALGGGLIAASLVTAGFRWRETGGPGATPARWYSWIMPAVNVVFAALVLWGTAIALGQMP</sequence>
<dbReference type="SUPFAM" id="SSF56601">
    <property type="entry name" value="beta-lactamase/transpeptidase-like"/>
    <property type="match status" value="1"/>
</dbReference>
<organism evidence="3 4">
    <name type="scientific">Nocardiopsis endophytica</name>
    <dbReference type="NCBI Taxonomy" id="3018445"/>
    <lineage>
        <taxon>Bacteria</taxon>
        <taxon>Bacillati</taxon>
        <taxon>Actinomycetota</taxon>
        <taxon>Actinomycetes</taxon>
        <taxon>Streptosporangiales</taxon>
        <taxon>Nocardiopsidaceae</taxon>
        <taxon>Nocardiopsis</taxon>
    </lineage>
</organism>
<dbReference type="PANTHER" id="PTHR46825">
    <property type="entry name" value="D-ALANYL-D-ALANINE-CARBOXYPEPTIDASE/ENDOPEPTIDASE AMPH"/>
    <property type="match status" value="1"/>
</dbReference>
<keyword evidence="1" id="KW-0472">Membrane</keyword>
<dbReference type="Pfam" id="PF00144">
    <property type="entry name" value="Beta-lactamase"/>
    <property type="match status" value="1"/>
</dbReference>
<evidence type="ECO:0000313" key="3">
    <source>
        <dbReference type="EMBL" id="MDA2811430.1"/>
    </source>
</evidence>
<feature type="transmembrane region" description="Helical" evidence="1">
    <location>
        <begin position="449"/>
        <end position="470"/>
    </location>
</feature>
<reference evidence="3 4" key="1">
    <citation type="submission" date="2023-01" db="EMBL/GenBank/DDBJ databases">
        <title>Draft genome sequence of Nocardiopsis sp. RSe5-2 isolated from halophytes.</title>
        <authorList>
            <person name="Duangmal K."/>
            <person name="Chantavorakit T."/>
        </authorList>
    </citation>
    <scope>NUCLEOTIDE SEQUENCE [LARGE SCALE GENOMIC DNA]</scope>
    <source>
        <strain evidence="3 4">RSe5-2</strain>
    </source>
</reference>
<gene>
    <name evidence="3" type="ORF">O4J56_12375</name>
</gene>
<evidence type="ECO:0000313" key="4">
    <source>
        <dbReference type="Proteomes" id="UP001527866"/>
    </source>
</evidence>
<keyword evidence="4" id="KW-1185">Reference proteome</keyword>
<feature type="domain" description="Beta-lactamase-related" evidence="2">
    <location>
        <begin position="41"/>
        <end position="360"/>
    </location>
</feature>
<name>A0ABT4U4Q5_9ACTN</name>
<evidence type="ECO:0000256" key="1">
    <source>
        <dbReference type="SAM" id="Phobius"/>
    </source>
</evidence>
<dbReference type="InterPro" id="IPR001466">
    <property type="entry name" value="Beta-lactam-related"/>
</dbReference>
<dbReference type="EMBL" id="JAQFWQ010000029">
    <property type="protein sequence ID" value="MDA2811430.1"/>
    <property type="molecule type" value="Genomic_DNA"/>
</dbReference>
<evidence type="ECO:0000259" key="2">
    <source>
        <dbReference type="Pfam" id="PF00144"/>
    </source>
</evidence>
<dbReference type="Gene3D" id="3.40.710.10">
    <property type="entry name" value="DD-peptidase/beta-lactamase superfamily"/>
    <property type="match status" value="1"/>
</dbReference>
<comment type="caution">
    <text evidence="3">The sequence shown here is derived from an EMBL/GenBank/DDBJ whole genome shotgun (WGS) entry which is preliminary data.</text>
</comment>
<accession>A0ABT4U4Q5</accession>
<dbReference type="InterPro" id="IPR050491">
    <property type="entry name" value="AmpC-like"/>
</dbReference>
<protein>
    <submittedName>
        <fullName evidence="3">Serine hydrolase</fullName>
    </submittedName>
</protein>
<dbReference type="PANTHER" id="PTHR46825:SF8">
    <property type="entry name" value="BETA-LACTAMASE-RELATED"/>
    <property type="match status" value="1"/>
</dbReference>